<keyword evidence="1" id="KW-0175">Coiled coil</keyword>
<feature type="compositionally biased region" description="Basic and acidic residues" evidence="2">
    <location>
        <begin position="358"/>
        <end position="371"/>
    </location>
</feature>
<dbReference type="PaxDb" id="55529-EKX51283"/>
<feature type="compositionally biased region" description="Basic and acidic residues" evidence="2">
    <location>
        <begin position="323"/>
        <end position="340"/>
    </location>
</feature>
<protein>
    <submittedName>
        <fullName evidence="3 4">Uncharacterized protein</fullName>
    </submittedName>
</protein>
<feature type="region of interest" description="Disordered" evidence="2">
    <location>
        <begin position="323"/>
        <end position="401"/>
    </location>
</feature>
<reference evidence="4" key="3">
    <citation type="submission" date="2016-03" db="UniProtKB">
        <authorList>
            <consortium name="EnsemblProtists"/>
        </authorList>
    </citation>
    <scope>IDENTIFICATION</scope>
</reference>
<evidence type="ECO:0000313" key="5">
    <source>
        <dbReference type="Proteomes" id="UP000011087"/>
    </source>
</evidence>
<reference evidence="5" key="2">
    <citation type="submission" date="2012-11" db="EMBL/GenBank/DDBJ databases">
        <authorList>
            <person name="Kuo A."/>
            <person name="Curtis B.A."/>
            <person name="Tanifuji G."/>
            <person name="Burki F."/>
            <person name="Gruber A."/>
            <person name="Irimia M."/>
            <person name="Maruyama S."/>
            <person name="Arias M.C."/>
            <person name="Ball S.G."/>
            <person name="Gile G.H."/>
            <person name="Hirakawa Y."/>
            <person name="Hopkins J.F."/>
            <person name="Rensing S.A."/>
            <person name="Schmutz J."/>
            <person name="Symeonidi A."/>
            <person name="Elias M."/>
            <person name="Eveleigh R.J."/>
            <person name="Herman E.K."/>
            <person name="Klute M.J."/>
            <person name="Nakayama T."/>
            <person name="Obornik M."/>
            <person name="Reyes-Prieto A."/>
            <person name="Armbrust E.V."/>
            <person name="Aves S.J."/>
            <person name="Beiko R.G."/>
            <person name="Coutinho P."/>
            <person name="Dacks J.B."/>
            <person name="Durnford D.G."/>
            <person name="Fast N.M."/>
            <person name="Green B.R."/>
            <person name="Grisdale C."/>
            <person name="Hempe F."/>
            <person name="Henrissat B."/>
            <person name="Hoppner M.P."/>
            <person name="Ishida K.-I."/>
            <person name="Kim E."/>
            <person name="Koreny L."/>
            <person name="Kroth P.G."/>
            <person name="Liu Y."/>
            <person name="Malik S.-B."/>
            <person name="Maier U.G."/>
            <person name="McRose D."/>
            <person name="Mock T."/>
            <person name="Neilson J.A."/>
            <person name="Onodera N.T."/>
            <person name="Poole A.M."/>
            <person name="Pritham E.J."/>
            <person name="Richards T.A."/>
            <person name="Rocap G."/>
            <person name="Roy S.W."/>
            <person name="Sarai C."/>
            <person name="Schaack S."/>
            <person name="Shirato S."/>
            <person name="Slamovits C.H."/>
            <person name="Spencer D.F."/>
            <person name="Suzuki S."/>
            <person name="Worden A.Z."/>
            <person name="Zauner S."/>
            <person name="Barry K."/>
            <person name="Bell C."/>
            <person name="Bharti A.K."/>
            <person name="Crow J.A."/>
            <person name="Grimwood J."/>
            <person name="Kramer R."/>
            <person name="Lindquist E."/>
            <person name="Lucas S."/>
            <person name="Salamov A."/>
            <person name="McFadden G.I."/>
            <person name="Lane C.E."/>
            <person name="Keeling P.J."/>
            <person name="Gray M.W."/>
            <person name="Grigoriev I.V."/>
            <person name="Archibald J.M."/>
        </authorList>
    </citation>
    <scope>NUCLEOTIDE SEQUENCE</scope>
    <source>
        <strain evidence="5">CCMP2712</strain>
    </source>
</reference>
<dbReference type="EnsemblProtists" id="EKX51283">
    <property type="protein sequence ID" value="EKX51283"/>
    <property type="gene ID" value="GUITHDRAFT_103200"/>
</dbReference>
<dbReference type="KEGG" id="gtt:GUITHDRAFT_103200"/>
<feature type="coiled-coil region" evidence="1">
    <location>
        <begin position="125"/>
        <end position="152"/>
    </location>
</feature>
<evidence type="ECO:0000313" key="3">
    <source>
        <dbReference type="EMBL" id="EKX51283.1"/>
    </source>
</evidence>
<dbReference type="Proteomes" id="UP000011087">
    <property type="component" value="Unassembled WGS sequence"/>
</dbReference>
<dbReference type="RefSeq" id="XP_005838263.1">
    <property type="nucleotide sequence ID" value="XM_005838206.1"/>
</dbReference>
<evidence type="ECO:0000256" key="2">
    <source>
        <dbReference type="SAM" id="MobiDB-lite"/>
    </source>
</evidence>
<evidence type="ECO:0000313" key="4">
    <source>
        <dbReference type="EnsemblProtists" id="EKX51283"/>
    </source>
</evidence>
<proteinExistence type="predicted"/>
<reference evidence="3 5" key="1">
    <citation type="journal article" date="2012" name="Nature">
        <title>Algal genomes reveal evolutionary mosaicism and the fate of nucleomorphs.</title>
        <authorList>
            <consortium name="DOE Joint Genome Institute"/>
            <person name="Curtis B.A."/>
            <person name="Tanifuji G."/>
            <person name="Burki F."/>
            <person name="Gruber A."/>
            <person name="Irimia M."/>
            <person name="Maruyama S."/>
            <person name="Arias M.C."/>
            <person name="Ball S.G."/>
            <person name="Gile G.H."/>
            <person name="Hirakawa Y."/>
            <person name="Hopkins J.F."/>
            <person name="Kuo A."/>
            <person name="Rensing S.A."/>
            <person name="Schmutz J."/>
            <person name="Symeonidi A."/>
            <person name="Elias M."/>
            <person name="Eveleigh R.J."/>
            <person name="Herman E.K."/>
            <person name="Klute M.J."/>
            <person name="Nakayama T."/>
            <person name="Obornik M."/>
            <person name="Reyes-Prieto A."/>
            <person name="Armbrust E.V."/>
            <person name="Aves S.J."/>
            <person name="Beiko R.G."/>
            <person name="Coutinho P."/>
            <person name="Dacks J.B."/>
            <person name="Durnford D.G."/>
            <person name="Fast N.M."/>
            <person name="Green B.R."/>
            <person name="Grisdale C.J."/>
            <person name="Hempel F."/>
            <person name="Henrissat B."/>
            <person name="Hoppner M.P."/>
            <person name="Ishida K."/>
            <person name="Kim E."/>
            <person name="Koreny L."/>
            <person name="Kroth P.G."/>
            <person name="Liu Y."/>
            <person name="Malik S.B."/>
            <person name="Maier U.G."/>
            <person name="McRose D."/>
            <person name="Mock T."/>
            <person name="Neilson J.A."/>
            <person name="Onodera N.T."/>
            <person name="Poole A.M."/>
            <person name="Pritham E.J."/>
            <person name="Richards T.A."/>
            <person name="Rocap G."/>
            <person name="Roy S.W."/>
            <person name="Sarai C."/>
            <person name="Schaack S."/>
            <person name="Shirato S."/>
            <person name="Slamovits C.H."/>
            <person name="Spencer D.F."/>
            <person name="Suzuki S."/>
            <person name="Worden A.Z."/>
            <person name="Zauner S."/>
            <person name="Barry K."/>
            <person name="Bell C."/>
            <person name="Bharti A.K."/>
            <person name="Crow J.A."/>
            <person name="Grimwood J."/>
            <person name="Kramer R."/>
            <person name="Lindquist E."/>
            <person name="Lucas S."/>
            <person name="Salamov A."/>
            <person name="McFadden G.I."/>
            <person name="Lane C.E."/>
            <person name="Keeling P.J."/>
            <person name="Gray M.W."/>
            <person name="Grigoriev I.V."/>
            <person name="Archibald J.M."/>
        </authorList>
    </citation>
    <scope>NUCLEOTIDE SEQUENCE</scope>
    <source>
        <strain evidence="3 5">CCMP2712</strain>
    </source>
</reference>
<feature type="compositionally biased region" description="Low complexity" evidence="2">
    <location>
        <begin position="380"/>
        <end position="389"/>
    </location>
</feature>
<dbReference type="AlphaFoldDB" id="L1JT97"/>
<dbReference type="GeneID" id="17307859"/>
<gene>
    <name evidence="3" type="ORF">GUITHDRAFT_103200</name>
</gene>
<feature type="compositionally biased region" description="Basic and acidic residues" evidence="2">
    <location>
        <begin position="392"/>
        <end position="401"/>
    </location>
</feature>
<dbReference type="HOGENOM" id="CLU_033961_0_0_1"/>
<sequence>MHLLVRDSTILLVLKDGYRDGYKRTGKPESKRGLVDRAAYMSFLETQLERVTASCKTVEAYNCRLNTIQDSLAHLDSKVSNNTKLISIAHSFAEQVDDEMKRFKNVYNNKFDRMSESVSSILDIHQQLLGRLEKLEARHEEHERSLLHMEKEDSQASIERASTQLRELGGSINDMKHETSLDRDKIRQVVAEMSRLSSDSISRTDLAISRMQSDMSELESRVNVEIRRAALDSQEAEQQLSKHLDVSLQALPRALQEVDAMRMEIVRLDNERLKLKDLMLNRLKDVDEELRRCYEKKIESSSLLLRPDRSHANDFMSSHDYLDKDASRHEASKSRRREDTWEAGEQGRGAAAGTRWNVGEKRDARLTEEAKPSYSEIRSRSMSPQRSMQLLDDTRSSLELRKEERRRRLKELYDELSSLEIEESHFRK</sequence>
<accession>L1JT97</accession>
<evidence type="ECO:0000256" key="1">
    <source>
        <dbReference type="SAM" id="Coils"/>
    </source>
</evidence>
<dbReference type="OMA" id="VDTWMEK"/>
<dbReference type="eggNOG" id="ENOG502SF7I">
    <property type="taxonomic scope" value="Eukaryota"/>
</dbReference>
<name>L1JT97_GUITC</name>
<keyword evidence="5" id="KW-1185">Reference proteome</keyword>
<organism evidence="3">
    <name type="scientific">Guillardia theta (strain CCMP2712)</name>
    <name type="common">Cryptophyte</name>
    <dbReference type="NCBI Taxonomy" id="905079"/>
    <lineage>
        <taxon>Eukaryota</taxon>
        <taxon>Cryptophyceae</taxon>
        <taxon>Pyrenomonadales</taxon>
        <taxon>Geminigeraceae</taxon>
        <taxon>Guillardia</taxon>
    </lineage>
</organism>
<dbReference type="EMBL" id="JH992976">
    <property type="protein sequence ID" value="EKX51283.1"/>
    <property type="molecule type" value="Genomic_DNA"/>
</dbReference>
<dbReference type="OrthoDB" id="196867at2759"/>